<dbReference type="InterPro" id="IPR036188">
    <property type="entry name" value="FAD/NAD-bd_sf"/>
</dbReference>
<gene>
    <name evidence="14" type="ORF">DS843_30805</name>
</gene>
<evidence type="ECO:0000256" key="3">
    <source>
        <dbReference type="ARBA" id="ARBA00022630"/>
    </source>
</evidence>
<evidence type="ECO:0000256" key="1">
    <source>
        <dbReference type="ARBA" id="ARBA00001974"/>
    </source>
</evidence>
<feature type="domain" description="ETF-QO/FixX C-terminal" evidence="12">
    <location>
        <begin position="294"/>
        <end position="352"/>
    </location>
</feature>
<dbReference type="PANTHER" id="PTHR10617">
    <property type="entry name" value="ELECTRON TRANSFER FLAVOPROTEIN-UBIQUINONE OXIDOREDUCTASE"/>
    <property type="match status" value="1"/>
</dbReference>
<keyword evidence="9 11" id="KW-0411">Iron-sulfur</keyword>
<keyword evidence="7 11" id="KW-0560">Oxidoreductase</keyword>
<dbReference type="Proteomes" id="UP000480854">
    <property type="component" value="Unassembled WGS sequence"/>
</dbReference>
<comment type="catalytic activity">
    <reaction evidence="11">
        <text>a ubiquinone + reduced [electron-transfer flavoprotein] = a ubiquinol + oxidized [electron-transfer flavoprotein] + H(+)</text>
        <dbReference type="Rhea" id="RHEA:24052"/>
        <dbReference type="Rhea" id="RHEA-COMP:9565"/>
        <dbReference type="Rhea" id="RHEA-COMP:9566"/>
        <dbReference type="Rhea" id="RHEA-COMP:10685"/>
        <dbReference type="Rhea" id="RHEA-COMP:10686"/>
        <dbReference type="ChEBI" id="CHEBI:15378"/>
        <dbReference type="ChEBI" id="CHEBI:16389"/>
        <dbReference type="ChEBI" id="CHEBI:17976"/>
        <dbReference type="ChEBI" id="CHEBI:57692"/>
        <dbReference type="ChEBI" id="CHEBI:58307"/>
        <dbReference type="EC" id="1.5.5.1"/>
    </reaction>
</comment>
<evidence type="ECO:0000256" key="10">
    <source>
        <dbReference type="ARBA" id="ARBA00023075"/>
    </source>
</evidence>
<dbReference type="EC" id="1.5.5.1" evidence="11"/>
<dbReference type="SUPFAM" id="SSF54373">
    <property type="entry name" value="FAD-linked reductases, C-terminal domain"/>
    <property type="match status" value="1"/>
</dbReference>
<evidence type="ECO:0000259" key="13">
    <source>
        <dbReference type="Pfam" id="PF21162"/>
    </source>
</evidence>
<evidence type="ECO:0000313" key="15">
    <source>
        <dbReference type="Proteomes" id="UP000480854"/>
    </source>
</evidence>
<keyword evidence="4 11" id="KW-0479">Metal-binding</keyword>
<keyword evidence="8 11" id="KW-0408">Iron</keyword>
<comment type="cofactor">
    <cofactor evidence="1 11">
        <name>FAD</name>
        <dbReference type="ChEBI" id="CHEBI:57692"/>
    </cofactor>
</comment>
<dbReference type="SUPFAM" id="SSF51905">
    <property type="entry name" value="FAD/NAD(P)-binding domain"/>
    <property type="match status" value="1"/>
</dbReference>
<dbReference type="GO" id="GO:0046872">
    <property type="term" value="F:metal ion binding"/>
    <property type="evidence" value="ECO:0007669"/>
    <property type="project" value="UniProtKB-KW"/>
</dbReference>
<name>A0A9W7KMK5_9PROT</name>
<feature type="domain" description="ETF-QO/FixC ubiquinone-binding" evidence="13">
    <location>
        <begin position="63"/>
        <end position="156"/>
    </location>
</feature>
<evidence type="ECO:0000256" key="11">
    <source>
        <dbReference type="RuleBase" id="RU366068"/>
    </source>
</evidence>
<dbReference type="PANTHER" id="PTHR10617:SF107">
    <property type="entry name" value="ELECTRON TRANSFER FLAVOPROTEIN-UBIQUINONE OXIDOREDUCTASE, MITOCHONDRIAL"/>
    <property type="match status" value="1"/>
</dbReference>
<keyword evidence="6 11" id="KW-0249">Electron transport</keyword>
<dbReference type="GO" id="GO:0051539">
    <property type="term" value="F:4 iron, 4 sulfur cluster binding"/>
    <property type="evidence" value="ECO:0007669"/>
    <property type="project" value="UniProtKB-UniRule"/>
</dbReference>
<evidence type="ECO:0000256" key="9">
    <source>
        <dbReference type="ARBA" id="ARBA00023014"/>
    </source>
</evidence>
<organism evidence="14 15">
    <name type="scientific">Roseomonas genomospecies 6</name>
    <dbReference type="NCBI Taxonomy" id="214106"/>
    <lineage>
        <taxon>Bacteria</taxon>
        <taxon>Pseudomonadati</taxon>
        <taxon>Pseudomonadota</taxon>
        <taxon>Alphaproteobacteria</taxon>
        <taxon>Acetobacterales</taxon>
        <taxon>Roseomonadaceae</taxon>
        <taxon>Roseomonas</taxon>
    </lineage>
</organism>
<keyword evidence="5 11" id="KW-0274">FAD</keyword>
<proteinExistence type="predicted"/>
<evidence type="ECO:0000256" key="5">
    <source>
        <dbReference type="ARBA" id="ARBA00022827"/>
    </source>
</evidence>
<dbReference type="AlphaFoldDB" id="A0A9W7KMK5"/>
<dbReference type="RefSeq" id="WP_208852371.1">
    <property type="nucleotide sequence ID" value="NZ_QOKW01000086.1"/>
</dbReference>
<feature type="non-terminal residue" evidence="14">
    <location>
        <position position="1"/>
    </location>
</feature>
<evidence type="ECO:0000313" key="14">
    <source>
        <dbReference type="EMBL" id="KAA0675616.1"/>
    </source>
</evidence>
<dbReference type="InterPro" id="IPR049398">
    <property type="entry name" value="ETF-QO/FixC_UQ-bd"/>
</dbReference>
<evidence type="ECO:0000256" key="7">
    <source>
        <dbReference type="ARBA" id="ARBA00023002"/>
    </source>
</evidence>
<dbReference type="Gene3D" id="3.30.70.20">
    <property type="match status" value="1"/>
</dbReference>
<sequence length="353" mass="38602">GAVKGVATGDMGIGKDGEKTANYTPGMELHARQTIFAEGCRGSLTKTLFKRFDLRRDADPQTYGIGIKELWEVDPAQSQPGLIVHTIGWPMDPKTYGGSWLYHMEGNLVSVGFVVGLDYENPHLSPFEEFQRYKTHPAIRPTFEGGRRIAYGARALSEGGFQSIPKLTFPGGVIVGDAAGFLNVPKIKGNHTAMKSGMLAAEAVFELLSADNAAREAVAYPEKLKASWVWAELHAVRNIRPGFQKGLWAGLANAAYETATKGKSPWTLHHRHGDHETLKKASEMPKIAYPKPDGVVSFDRLSSVYLSNTNHEEDQPAHLTLKDASVPIAVNLALYDAPETRYCPAGVYEIVRA</sequence>
<dbReference type="InterPro" id="IPR040156">
    <property type="entry name" value="ETF-QO"/>
</dbReference>
<dbReference type="InterPro" id="IPR007859">
    <property type="entry name" value="ETF-QO/FixX_C"/>
</dbReference>
<accession>A0A9W7KMK5</accession>
<keyword evidence="15" id="KW-1185">Reference proteome</keyword>
<comment type="function">
    <text evidence="11">Accepts electrons from ETF and reduces ubiquinone.</text>
</comment>
<dbReference type="Pfam" id="PF21162">
    <property type="entry name" value="ETFQO_UQ-bd"/>
    <property type="match status" value="1"/>
</dbReference>
<comment type="caution">
    <text evidence="14">The sequence shown here is derived from an EMBL/GenBank/DDBJ whole genome shotgun (WGS) entry which is preliminary data.</text>
</comment>
<evidence type="ECO:0000256" key="6">
    <source>
        <dbReference type="ARBA" id="ARBA00022982"/>
    </source>
</evidence>
<keyword evidence="10 11" id="KW-0830">Ubiquinone</keyword>
<keyword evidence="2 11" id="KW-0813">Transport</keyword>
<feature type="non-terminal residue" evidence="14">
    <location>
        <position position="353"/>
    </location>
</feature>
<keyword evidence="3 11" id="KW-0285">Flavoprotein</keyword>
<dbReference type="SUPFAM" id="SSF54862">
    <property type="entry name" value="4Fe-4S ferredoxins"/>
    <property type="match status" value="1"/>
</dbReference>
<dbReference type="EMBL" id="QOKW01000086">
    <property type="protein sequence ID" value="KAA0675616.1"/>
    <property type="molecule type" value="Genomic_DNA"/>
</dbReference>
<evidence type="ECO:0000256" key="8">
    <source>
        <dbReference type="ARBA" id="ARBA00023004"/>
    </source>
</evidence>
<evidence type="ECO:0000256" key="4">
    <source>
        <dbReference type="ARBA" id="ARBA00022723"/>
    </source>
</evidence>
<reference evidence="14 15" key="1">
    <citation type="submission" date="2018-07" db="EMBL/GenBank/DDBJ databases">
        <title>Genome sequence of Azospirillum sp. ATCC 49961.</title>
        <authorList>
            <person name="Sant'Anna F.H."/>
            <person name="Baldani J.I."/>
            <person name="Zilli J.E."/>
            <person name="Reis V.M."/>
            <person name="Hartmann A."/>
            <person name="Cruz L."/>
            <person name="de Souza E.M."/>
            <person name="de Oliveira Pedrosa F."/>
            <person name="Passaglia L.M.P."/>
        </authorList>
    </citation>
    <scope>NUCLEOTIDE SEQUENCE [LARGE SCALE GENOMIC DNA]</scope>
    <source>
        <strain evidence="14 15">ATCC 49961</strain>
    </source>
</reference>
<evidence type="ECO:0000256" key="2">
    <source>
        <dbReference type="ARBA" id="ARBA00022448"/>
    </source>
</evidence>
<dbReference type="Gene3D" id="3.30.9.90">
    <property type="match status" value="2"/>
</dbReference>
<dbReference type="Pfam" id="PF05187">
    <property type="entry name" value="Fer4_ETF_QO"/>
    <property type="match status" value="1"/>
</dbReference>
<evidence type="ECO:0000259" key="12">
    <source>
        <dbReference type="Pfam" id="PF05187"/>
    </source>
</evidence>
<protein>
    <recommendedName>
        <fullName evidence="11">Electron transfer flavoprotein-ubiquinone oxidoreductase</fullName>
        <shortName evidence="11">ETF-QO</shortName>
        <ecNumber evidence="11">1.5.5.1</ecNumber>
    </recommendedName>
</protein>
<comment type="cofactor">
    <cofactor evidence="11">
        <name>[4Fe-4S] cluster</name>
        <dbReference type="ChEBI" id="CHEBI:49883"/>
    </cofactor>
    <text evidence="11">Binds 1 [4Fe-4S] cluster.</text>
</comment>
<dbReference type="GO" id="GO:0004174">
    <property type="term" value="F:electron-transferring-flavoprotein dehydrogenase activity"/>
    <property type="evidence" value="ECO:0007669"/>
    <property type="project" value="UniProtKB-UniRule"/>
</dbReference>